<dbReference type="EMBL" id="JBHLUH010000028">
    <property type="protein sequence ID" value="MFC0529288.1"/>
    <property type="molecule type" value="Genomic_DNA"/>
</dbReference>
<dbReference type="Proteomes" id="UP001589867">
    <property type="component" value="Unassembled WGS sequence"/>
</dbReference>
<evidence type="ECO:0000256" key="1">
    <source>
        <dbReference type="SAM" id="Phobius"/>
    </source>
</evidence>
<sequence>MQDGYYGQPASADHDAESASAVVRNQRARAIRELTAAVAIALACIAWLAVGGLVLFLVGARDEPEGMTGFAVAVVMPFVLVPALGLTSVAAQLGRTRWRGWIAPTIAIVAGLAALVVLVGWWSLVDLLS</sequence>
<feature type="transmembrane region" description="Helical" evidence="1">
    <location>
        <begin position="101"/>
        <end position="124"/>
    </location>
</feature>
<dbReference type="RefSeq" id="WP_377251883.1">
    <property type="nucleotide sequence ID" value="NZ_JBHLUH010000028.1"/>
</dbReference>
<organism evidence="2 3">
    <name type="scientific">Phytohabitans kaempferiae</name>
    <dbReference type="NCBI Taxonomy" id="1620943"/>
    <lineage>
        <taxon>Bacteria</taxon>
        <taxon>Bacillati</taxon>
        <taxon>Actinomycetota</taxon>
        <taxon>Actinomycetes</taxon>
        <taxon>Micromonosporales</taxon>
        <taxon>Micromonosporaceae</taxon>
    </lineage>
</organism>
<evidence type="ECO:0000313" key="2">
    <source>
        <dbReference type="EMBL" id="MFC0529288.1"/>
    </source>
</evidence>
<comment type="caution">
    <text evidence="2">The sequence shown here is derived from an EMBL/GenBank/DDBJ whole genome shotgun (WGS) entry which is preliminary data.</text>
</comment>
<keyword evidence="3" id="KW-1185">Reference proteome</keyword>
<name>A0ABV6M457_9ACTN</name>
<protein>
    <submittedName>
        <fullName evidence="2">Uncharacterized protein</fullName>
    </submittedName>
</protein>
<keyword evidence="1" id="KW-0472">Membrane</keyword>
<reference evidence="2 3" key="1">
    <citation type="submission" date="2024-09" db="EMBL/GenBank/DDBJ databases">
        <authorList>
            <person name="Sun Q."/>
            <person name="Mori K."/>
        </authorList>
    </citation>
    <scope>NUCLEOTIDE SEQUENCE [LARGE SCALE GENOMIC DNA]</scope>
    <source>
        <strain evidence="2 3">TBRC 3947</strain>
    </source>
</reference>
<feature type="transmembrane region" description="Helical" evidence="1">
    <location>
        <begin position="34"/>
        <end position="58"/>
    </location>
</feature>
<accession>A0ABV6M457</accession>
<feature type="transmembrane region" description="Helical" evidence="1">
    <location>
        <begin position="70"/>
        <end position="89"/>
    </location>
</feature>
<keyword evidence="1" id="KW-1133">Transmembrane helix</keyword>
<keyword evidence="1" id="KW-0812">Transmembrane</keyword>
<evidence type="ECO:0000313" key="3">
    <source>
        <dbReference type="Proteomes" id="UP001589867"/>
    </source>
</evidence>
<gene>
    <name evidence="2" type="ORF">ACFFIA_16670</name>
</gene>
<proteinExistence type="predicted"/>